<dbReference type="EMBL" id="QBKS01000001">
    <property type="protein sequence ID" value="PTX55755.1"/>
    <property type="molecule type" value="Genomic_DNA"/>
</dbReference>
<comment type="caution">
    <text evidence="3">The sequence shown here is derived from an EMBL/GenBank/DDBJ whole genome shotgun (WGS) entry which is preliminary data.</text>
</comment>
<evidence type="ECO:0000313" key="4">
    <source>
        <dbReference type="Proteomes" id="UP000243978"/>
    </source>
</evidence>
<dbReference type="Gene3D" id="3.40.50.1110">
    <property type="entry name" value="SGNH hydrolase"/>
    <property type="match status" value="1"/>
</dbReference>
<feature type="domain" description="SGNH hydrolase-type esterase" evidence="2">
    <location>
        <begin position="29"/>
        <end position="208"/>
    </location>
</feature>
<protein>
    <submittedName>
        <fullName evidence="3">Lysophospholipase L1-like esterase</fullName>
    </submittedName>
</protein>
<dbReference type="InterPro" id="IPR013830">
    <property type="entry name" value="SGNH_hydro"/>
</dbReference>
<reference evidence="3 4" key="1">
    <citation type="submission" date="2018-04" db="EMBL/GenBank/DDBJ databases">
        <title>Genomic Encyclopedia of Archaeal and Bacterial Type Strains, Phase II (KMG-II): from individual species to whole genera.</title>
        <authorList>
            <person name="Goeker M."/>
        </authorList>
    </citation>
    <scope>NUCLEOTIDE SEQUENCE [LARGE SCALE GENOMIC DNA]</scope>
    <source>
        <strain evidence="3 4">DSM 100977</strain>
    </source>
</reference>
<dbReference type="InterPro" id="IPR036514">
    <property type="entry name" value="SGNH_hydro_sf"/>
</dbReference>
<proteinExistence type="predicted"/>
<organism evidence="3 4">
    <name type="scientific">Litoreibacter ponti</name>
    <dbReference type="NCBI Taxonomy" id="1510457"/>
    <lineage>
        <taxon>Bacteria</taxon>
        <taxon>Pseudomonadati</taxon>
        <taxon>Pseudomonadota</taxon>
        <taxon>Alphaproteobacteria</taxon>
        <taxon>Rhodobacterales</taxon>
        <taxon>Roseobacteraceae</taxon>
        <taxon>Litoreibacter</taxon>
    </lineage>
</organism>
<keyword evidence="4" id="KW-1185">Reference proteome</keyword>
<dbReference type="Pfam" id="PF13472">
    <property type="entry name" value="Lipase_GDSL_2"/>
    <property type="match status" value="1"/>
</dbReference>
<dbReference type="Proteomes" id="UP000243978">
    <property type="component" value="Unassembled WGS sequence"/>
</dbReference>
<dbReference type="CDD" id="cd00229">
    <property type="entry name" value="SGNH_hydrolase"/>
    <property type="match status" value="1"/>
</dbReference>
<name>A0A2T6BI70_9RHOB</name>
<evidence type="ECO:0000313" key="3">
    <source>
        <dbReference type="EMBL" id="PTX55755.1"/>
    </source>
</evidence>
<keyword evidence="1" id="KW-0732">Signal</keyword>
<evidence type="ECO:0000259" key="2">
    <source>
        <dbReference type="Pfam" id="PF13472"/>
    </source>
</evidence>
<sequence>MNNLMRGLLLSLALLGMSASAQAKQDILVIGDSMLEWQKIFNASIPDVLARETERAVDNRAASGAKFYLSGAGTNPRSVIPAQYEAGDWNWVLVNGGANDLLTKCGCRKCDAVLDRLISRDGQRGIVPDLVRKIRADGPRVMMVAYYEGNARRNLFSRCAAPLREMVQRQLKLARAERGIEMVRIKSAINPKNRSHFAIDGIHLSRKGTNRVGILLARTLEMLEKRGS</sequence>
<dbReference type="AlphaFoldDB" id="A0A2T6BI70"/>
<evidence type="ECO:0000256" key="1">
    <source>
        <dbReference type="SAM" id="SignalP"/>
    </source>
</evidence>
<feature type="signal peptide" evidence="1">
    <location>
        <begin position="1"/>
        <end position="23"/>
    </location>
</feature>
<dbReference type="GO" id="GO:0016788">
    <property type="term" value="F:hydrolase activity, acting on ester bonds"/>
    <property type="evidence" value="ECO:0007669"/>
    <property type="project" value="UniProtKB-ARBA"/>
</dbReference>
<dbReference type="SUPFAM" id="SSF52266">
    <property type="entry name" value="SGNH hydrolase"/>
    <property type="match status" value="1"/>
</dbReference>
<dbReference type="RefSeq" id="WP_107844015.1">
    <property type="nucleotide sequence ID" value="NZ_QBKS01000001.1"/>
</dbReference>
<accession>A0A2T6BI70</accession>
<dbReference type="OrthoDB" id="7840049at2"/>
<gene>
    <name evidence="3" type="ORF">C8N43_0397</name>
</gene>
<feature type="chain" id="PRO_5015700280" evidence="1">
    <location>
        <begin position="24"/>
        <end position="228"/>
    </location>
</feature>